<dbReference type="Pfam" id="PF23474">
    <property type="entry name" value="Acb1"/>
    <property type="match status" value="1"/>
</dbReference>
<proteinExistence type="inferred from homology"/>
<comment type="catalytic activity">
    <reaction evidence="5">
        <text>3',3'-cGAMP + H2O = G[3'-5']pAp[3'] + H(+)</text>
        <dbReference type="Rhea" id="RHEA:72831"/>
        <dbReference type="ChEBI" id="CHEBI:15377"/>
        <dbReference type="ChEBI" id="CHEBI:15378"/>
        <dbReference type="ChEBI" id="CHEBI:71501"/>
        <dbReference type="ChEBI" id="CHEBI:192497"/>
    </reaction>
    <physiologicalReaction direction="left-to-right" evidence="5">
        <dbReference type="Rhea" id="RHEA:72832"/>
    </physiologicalReaction>
</comment>
<accession>A0A023W558</accession>
<name>A0A023W558_9CAUD</name>
<dbReference type="SUPFAM" id="SSF55144">
    <property type="entry name" value="LigT-like"/>
    <property type="match status" value="1"/>
</dbReference>
<keyword evidence="1" id="KW-0378">Hydrolase</keyword>
<dbReference type="Proteomes" id="UP000024445">
    <property type="component" value="Segment"/>
</dbReference>
<dbReference type="GeneID" id="19485037"/>
<evidence type="ECO:0000256" key="8">
    <source>
        <dbReference type="ARBA" id="ARBA00048123"/>
    </source>
</evidence>
<evidence type="ECO:0000256" key="2">
    <source>
        <dbReference type="ARBA" id="ARBA00034233"/>
    </source>
</evidence>
<feature type="domain" description="Anti-CBASS protein Acb1-like C-terminal" evidence="9">
    <location>
        <begin position="9"/>
        <end position="147"/>
    </location>
</feature>
<gene>
    <name evidence="10" type="ORF">PS2_154</name>
</gene>
<dbReference type="KEGG" id="vg:19485037"/>
<comment type="catalytic activity">
    <reaction evidence="3">
        <text>3',3',3'-c-tri-AMP + H2O = A[3'-5']pA[3'-5']pAp[3'] + H(+)</text>
        <dbReference type="Rhea" id="RHEA:72859"/>
        <dbReference type="ChEBI" id="CHEBI:15377"/>
        <dbReference type="ChEBI" id="CHEBI:15378"/>
        <dbReference type="ChEBI" id="CHEBI:192523"/>
        <dbReference type="ChEBI" id="CHEBI:192530"/>
    </reaction>
    <physiologicalReaction direction="left-to-right" evidence="3">
        <dbReference type="Rhea" id="RHEA:72860"/>
    </physiologicalReaction>
</comment>
<dbReference type="EMBL" id="KJ025957">
    <property type="protein sequence ID" value="AHY25400.1"/>
    <property type="molecule type" value="Genomic_DNA"/>
</dbReference>
<comment type="catalytic activity">
    <reaction evidence="8">
        <text>3',3'-cUAMP + H2O = U[3'-5']pAp[3'] + H(+)</text>
        <dbReference type="Rhea" id="RHEA:72835"/>
        <dbReference type="ChEBI" id="CHEBI:15377"/>
        <dbReference type="ChEBI" id="CHEBI:15378"/>
        <dbReference type="ChEBI" id="CHEBI:143809"/>
        <dbReference type="ChEBI" id="CHEBI:192498"/>
    </reaction>
    <physiologicalReaction direction="left-to-right" evidence="8">
        <dbReference type="Rhea" id="RHEA:72836"/>
    </physiologicalReaction>
</comment>
<reference evidence="10 11" key="1">
    <citation type="submission" date="2014-01" db="EMBL/GenBank/DDBJ databases">
        <authorList>
            <person name="Zhang G."/>
            <person name="Jin J."/>
            <person name="Li Z.J."/>
            <person name="Wang S.W."/>
            <person name="Chen S.J."/>
            <person name="Wang S.M."/>
            <person name="Wang X.T."/>
            <person name="Li Y.H."/>
            <person name="Wang J."/>
            <person name="Yang C.K."/>
            <person name="Wang L."/>
        </authorList>
    </citation>
    <scope>NUCLEOTIDE SEQUENCE [LARGE SCALE GENOMIC DNA]</scope>
</reference>
<dbReference type="OrthoDB" id="11210at10239"/>
<evidence type="ECO:0000313" key="11">
    <source>
        <dbReference type="Proteomes" id="UP000024445"/>
    </source>
</evidence>
<evidence type="ECO:0000256" key="1">
    <source>
        <dbReference type="ARBA" id="ARBA00022801"/>
    </source>
</evidence>
<evidence type="ECO:0000256" key="3">
    <source>
        <dbReference type="ARBA" id="ARBA00034240"/>
    </source>
</evidence>
<dbReference type="RefSeq" id="YP_009030201.1">
    <property type="nucleotide sequence ID" value="NC_024121.1"/>
</dbReference>
<evidence type="ECO:0000259" key="9">
    <source>
        <dbReference type="Pfam" id="PF23474"/>
    </source>
</evidence>
<protein>
    <recommendedName>
        <fullName evidence="7">Anti-CBASS protein Acb1</fullName>
    </recommendedName>
</protein>
<organism evidence="10 11">
    <name type="scientific">Serratia phage PS2</name>
    <dbReference type="NCBI Taxonomy" id="1481112"/>
    <lineage>
        <taxon>Viruses</taxon>
        <taxon>Duplodnaviria</taxon>
        <taxon>Heunggongvirae</taxon>
        <taxon>Uroviricota</taxon>
        <taxon>Caudoviricetes</taxon>
        <taxon>Muldoonvirus</taxon>
        <taxon>Muldoonvirus PS2</taxon>
    </lineage>
</organism>
<keyword evidence="11" id="KW-1185">Reference proteome</keyword>
<comment type="similarity">
    <text evidence="6">Belongs to the anti-CBASS protein Acb1 family.</text>
</comment>
<dbReference type="InterPro" id="IPR056175">
    <property type="entry name" value="Acb1-like_C"/>
</dbReference>
<dbReference type="InterPro" id="IPR009097">
    <property type="entry name" value="Cyclic_Pdiesterase"/>
</dbReference>
<evidence type="ECO:0000313" key="10">
    <source>
        <dbReference type="EMBL" id="AHY25400.1"/>
    </source>
</evidence>
<evidence type="ECO:0000256" key="6">
    <source>
        <dbReference type="ARBA" id="ARBA00034316"/>
    </source>
</evidence>
<evidence type="ECO:0000256" key="4">
    <source>
        <dbReference type="ARBA" id="ARBA00034244"/>
    </source>
</evidence>
<evidence type="ECO:0000256" key="5">
    <source>
        <dbReference type="ARBA" id="ARBA00034283"/>
    </source>
</evidence>
<evidence type="ECO:0000256" key="7">
    <source>
        <dbReference type="ARBA" id="ARBA00034343"/>
    </source>
</evidence>
<sequence length="148" mass="16559">MTFIESSAGLYVCAKYSDLTLDAIEKLQRDLKVPNPVPREKIHSTIVFSRVSVPYVAASGSFEVATNGELEVWDTESGRTLVLVLNSEYLDFRHNYAKALGATYDFPKYIPHITLSYDVGAASFKGKVEINIVLAHEKKEQLDLSWSI</sequence>
<comment type="catalytic activity">
    <reaction evidence="4">
        <text>3',3',3'-cAAG + H2O = A[3'-5']pG[3'-5']pAp[3'] + H(+)</text>
        <dbReference type="Rhea" id="RHEA:72867"/>
        <dbReference type="ChEBI" id="CHEBI:15377"/>
        <dbReference type="ChEBI" id="CHEBI:15378"/>
        <dbReference type="ChEBI" id="CHEBI:143810"/>
        <dbReference type="ChEBI" id="CHEBI:192533"/>
    </reaction>
    <physiologicalReaction direction="left-to-right" evidence="4">
        <dbReference type="Rhea" id="RHEA:72868"/>
    </physiologicalReaction>
</comment>
<comment type="catalytic activity">
    <reaction evidence="2">
        <text>3',3',3'-cAAG + H2O = G[3'-5']pA[3'-5']pAp[3'] + H(+)</text>
        <dbReference type="Rhea" id="RHEA:72863"/>
        <dbReference type="ChEBI" id="CHEBI:15377"/>
        <dbReference type="ChEBI" id="CHEBI:15378"/>
        <dbReference type="ChEBI" id="CHEBI:143810"/>
        <dbReference type="ChEBI" id="CHEBI:192532"/>
    </reaction>
    <physiologicalReaction direction="left-to-right" evidence="2">
        <dbReference type="Rhea" id="RHEA:72864"/>
    </physiologicalReaction>
</comment>
<dbReference type="GO" id="GO:0016787">
    <property type="term" value="F:hydrolase activity"/>
    <property type="evidence" value="ECO:0007669"/>
    <property type="project" value="UniProtKB-KW"/>
</dbReference>